<name>A0AB39QEP4_9ACTN</name>
<dbReference type="EMBL" id="CP163441">
    <property type="protein sequence ID" value="XDQ40896.1"/>
    <property type="molecule type" value="Genomic_DNA"/>
</dbReference>
<evidence type="ECO:0000313" key="1">
    <source>
        <dbReference type="EMBL" id="XDQ40896.1"/>
    </source>
</evidence>
<protein>
    <submittedName>
        <fullName evidence="1">Uncharacterized protein</fullName>
    </submittedName>
</protein>
<dbReference type="RefSeq" id="WP_369220653.1">
    <property type="nucleotide sequence ID" value="NZ_CP163441.1"/>
</dbReference>
<gene>
    <name evidence="1" type="ORF">AB5J52_00625</name>
</gene>
<sequence>MAELLGTDAGKRADFRSRLPEGRSLGLVLLKSLDRTATLQLRYERIDYPIGKSHSGLFAAIRQRTSAAPGEAPLPSMPGCSTTG</sequence>
<organism evidence="1">
    <name type="scientific">Streptomyces sp. R39</name>
    <dbReference type="NCBI Taxonomy" id="3238631"/>
    <lineage>
        <taxon>Bacteria</taxon>
        <taxon>Bacillati</taxon>
        <taxon>Actinomycetota</taxon>
        <taxon>Actinomycetes</taxon>
        <taxon>Kitasatosporales</taxon>
        <taxon>Streptomycetaceae</taxon>
        <taxon>Streptomyces</taxon>
    </lineage>
</organism>
<accession>A0AB39QEP4</accession>
<reference evidence="1" key="1">
    <citation type="submission" date="2024-07" db="EMBL/GenBank/DDBJ databases">
        <authorList>
            <person name="Yu S.T."/>
        </authorList>
    </citation>
    <scope>NUCLEOTIDE SEQUENCE</scope>
    <source>
        <strain evidence="1">R39</strain>
    </source>
</reference>
<proteinExistence type="predicted"/>
<dbReference type="AlphaFoldDB" id="A0AB39QEP4"/>